<dbReference type="Proteomes" id="UP000198462">
    <property type="component" value="Unassembled WGS sequence"/>
</dbReference>
<accession>A0A219B7C9</accession>
<gene>
    <name evidence="3" type="ORF">B5C34_11850</name>
</gene>
<dbReference type="InterPro" id="IPR036396">
    <property type="entry name" value="Cyt_P450_sf"/>
</dbReference>
<name>A0A219B7C9_9SPHN</name>
<proteinExistence type="inferred from homology"/>
<keyword evidence="2" id="KW-0349">Heme</keyword>
<keyword evidence="2" id="KW-0560">Oxidoreductase</keyword>
<dbReference type="InterPro" id="IPR002397">
    <property type="entry name" value="Cyt_P450_B"/>
</dbReference>
<dbReference type="SUPFAM" id="SSF48264">
    <property type="entry name" value="Cytochrome P450"/>
    <property type="match status" value="1"/>
</dbReference>
<keyword evidence="2" id="KW-0408">Iron</keyword>
<evidence type="ECO:0000313" key="4">
    <source>
        <dbReference type="Proteomes" id="UP000198462"/>
    </source>
</evidence>
<keyword evidence="2" id="KW-0503">Monooxygenase</keyword>
<dbReference type="InterPro" id="IPR017972">
    <property type="entry name" value="Cyt_P450_CS"/>
</dbReference>
<comment type="caution">
    <text evidence="3">The sequence shown here is derived from an EMBL/GenBank/DDBJ whole genome shotgun (WGS) entry which is preliminary data.</text>
</comment>
<dbReference type="EMBL" id="NFZT01000001">
    <property type="protein sequence ID" value="OWV34084.1"/>
    <property type="molecule type" value="Genomic_DNA"/>
</dbReference>
<dbReference type="GO" id="GO:0020037">
    <property type="term" value="F:heme binding"/>
    <property type="evidence" value="ECO:0007669"/>
    <property type="project" value="InterPro"/>
</dbReference>
<dbReference type="Gene3D" id="1.10.630.10">
    <property type="entry name" value="Cytochrome P450"/>
    <property type="match status" value="1"/>
</dbReference>
<reference evidence="4" key="1">
    <citation type="submission" date="2017-05" db="EMBL/GenBank/DDBJ databases">
        <authorList>
            <person name="Lin X."/>
        </authorList>
    </citation>
    <scope>NUCLEOTIDE SEQUENCE [LARGE SCALE GENOMIC DNA]</scope>
    <source>
        <strain evidence="4">JLT2012</strain>
    </source>
</reference>
<dbReference type="AlphaFoldDB" id="A0A219B7C9"/>
<evidence type="ECO:0000256" key="2">
    <source>
        <dbReference type="RuleBase" id="RU000461"/>
    </source>
</evidence>
<comment type="similarity">
    <text evidence="1 2">Belongs to the cytochrome P450 family.</text>
</comment>
<dbReference type="GO" id="GO:0016705">
    <property type="term" value="F:oxidoreductase activity, acting on paired donors, with incorporation or reduction of molecular oxygen"/>
    <property type="evidence" value="ECO:0007669"/>
    <property type="project" value="InterPro"/>
</dbReference>
<protein>
    <submittedName>
        <fullName evidence="3">Cytochrome P450</fullName>
    </submittedName>
</protein>
<organism evidence="3 4">
    <name type="scientific">Pacificimonas flava</name>
    <dbReference type="NCBI Taxonomy" id="1234595"/>
    <lineage>
        <taxon>Bacteria</taxon>
        <taxon>Pseudomonadati</taxon>
        <taxon>Pseudomonadota</taxon>
        <taxon>Alphaproteobacteria</taxon>
        <taxon>Sphingomonadales</taxon>
        <taxon>Sphingosinicellaceae</taxon>
        <taxon>Pacificimonas</taxon>
    </lineage>
</organism>
<dbReference type="PANTHER" id="PTHR46696:SF1">
    <property type="entry name" value="CYTOCHROME P450 YJIB-RELATED"/>
    <property type="match status" value="1"/>
</dbReference>
<dbReference type="GO" id="GO:0005506">
    <property type="term" value="F:iron ion binding"/>
    <property type="evidence" value="ECO:0007669"/>
    <property type="project" value="InterPro"/>
</dbReference>
<dbReference type="RefSeq" id="WP_088712782.1">
    <property type="nucleotide sequence ID" value="NZ_NFZT01000001.1"/>
</dbReference>
<evidence type="ECO:0000313" key="3">
    <source>
        <dbReference type="EMBL" id="OWV34084.1"/>
    </source>
</evidence>
<dbReference type="GO" id="GO:0004497">
    <property type="term" value="F:monooxygenase activity"/>
    <property type="evidence" value="ECO:0007669"/>
    <property type="project" value="UniProtKB-KW"/>
</dbReference>
<dbReference type="PANTHER" id="PTHR46696">
    <property type="entry name" value="P450, PUTATIVE (EUROFUNG)-RELATED"/>
    <property type="match status" value="1"/>
</dbReference>
<dbReference type="PROSITE" id="PS00086">
    <property type="entry name" value="CYTOCHROME_P450"/>
    <property type="match status" value="1"/>
</dbReference>
<dbReference type="InterPro" id="IPR001128">
    <property type="entry name" value="Cyt_P450"/>
</dbReference>
<dbReference type="Pfam" id="PF00067">
    <property type="entry name" value="p450"/>
    <property type="match status" value="1"/>
</dbReference>
<dbReference type="STRING" id="1234595.C725_0051"/>
<keyword evidence="4" id="KW-1185">Reference proteome</keyword>
<evidence type="ECO:0000256" key="1">
    <source>
        <dbReference type="ARBA" id="ARBA00010617"/>
    </source>
</evidence>
<dbReference type="OrthoDB" id="5522954at2"/>
<sequence length="415" mass="48220">MATQLKSQSAQFDPSATDLWLTRSWPELFEQMRREDPLHFTSDSRYGPFWSATKYKDIVEIEALPKIFSSSWEYSGITIADRPEDSDEEPMPMFIAMDPPEHTPQRRTVSPKFTPSEINFMEPEIRERTGKVLDSLPVGEAFDWVDLVSIELTTGMLALLFDFPWDERRKLTRWSDYAGDLNAANDEEFAKERMNVMYEMGMYFAGLWEMKKQQEPGRDLISMMQASEAMNHMPERMFIGNLILLIVGGNDTTRNSMTAVARTMHMWPEEWEKVRGASEAEGSKEVKNAVQELIRWQTPLAHMRRTALEDYELRGKTIRKGDKVIMWYASANRDEEMFEDGDRFIADRDNARRQLAFGYGIHRCVGARLAELQLTVLVEEMMKRNMQVTCQGEPERVDSCFVNGYRKQMVTVTRD</sequence>
<keyword evidence="2" id="KW-0479">Metal-binding</keyword>
<dbReference type="PRINTS" id="PR00359">
    <property type="entry name" value="BP450"/>
</dbReference>
<dbReference type="CDD" id="cd11033">
    <property type="entry name" value="CYP142-like"/>
    <property type="match status" value="1"/>
</dbReference>